<sequence length="323" mass="35832">MKINLKIIKNRKLYLGISTVMVLISLISLFTIKLNLGVDFKGGELIQLKYSKKIDQNAVNSTLNSLIGKIPQMKAKRVQFSDTDNTVIIRTEQMSSTQKAKVMSELKQNTGKFEVVKNETVGAVIGKELTANAFQALLIGSILIVIYITVRFEFIYAIAGIAALIHDVIIAFGVITMLRYEIDTPFIAAILTILGYSINDTIVVFDRIRENIKKNRAGRNKVSMSFGEIIEKSINQVFTRSIYTSLTTLFSVIVLLILGGDTLKTFSMTLFVGMLVGTYSSVFVASPLVYIMKKGKDEPKAKDTVKDSGKTVNGYDEKDKVLV</sequence>
<comment type="subcellular location">
    <subcellularLocation>
        <location evidence="1 12">Cell membrane</location>
        <topology evidence="1 12">Multi-pass membrane protein</topology>
    </subcellularLocation>
</comment>
<proteinExistence type="inferred from homology"/>
<keyword evidence="3 12" id="KW-1003">Cell membrane</keyword>
<dbReference type="PANTHER" id="PTHR30081:SF8">
    <property type="entry name" value="PROTEIN TRANSLOCASE SUBUNIT SECF"/>
    <property type="match status" value="1"/>
</dbReference>
<dbReference type="PATRIC" id="fig|157687.3.peg.1913"/>
<feature type="transmembrane region" description="Helical" evidence="12">
    <location>
        <begin position="12"/>
        <end position="32"/>
    </location>
</feature>
<dbReference type="InterPro" id="IPR022645">
    <property type="entry name" value="SecD/SecF_bac"/>
</dbReference>
<dbReference type="InterPro" id="IPR048634">
    <property type="entry name" value="SecD_SecF_C"/>
</dbReference>
<dbReference type="AlphaFoldDB" id="A0A133ZZP6"/>
<dbReference type="PANTHER" id="PTHR30081">
    <property type="entry name" value="PROTEIN-EXPORT MEMBRANE PROTEIN SEC"/>
    <property type="match status" value="1"/>
</dbReference>
<keyword evidence="5 12" id="KW-0653">Protein transport</keyword>
<dbReference type="GO" id="GO:0006605">
    <property type="term" value="P:protein targeting"/>
    <property type="evidence" value="ECO:0007669"/>
    <property type="project" value="UniProtKB-UniRule"/>
</dbReference>
<comment type="similarity">
    <text evidence="11">In the N-terminal section; belongs to the SecD/SecF family. SecD subfamily.</text>
</comment>
<dbReference type="InterPro" id="IPR022646">
    <property type="entry name" value="SecD/SecF_CS"/>
</dbReference>
<keyword evidence="15" id="KW-1185">Reference proteome</keyword>
<dbReference type="RefSeq" id="WP_060918465.1">
    <property type="nucleotide sequence ID" value="NZ_KQ960108.1"/>
</dbReference>
<dbReference type="SUPFAM" id="SSF82866">
    <property type="entry name" value="Multidrug efflux transporter AcrB transmembrane domain"/>
    <property type="match status" value="1"/>
</dbReference>
<evidence type="ECO:0000256" key="6">
    <source>
        <dbReference type="ARBA" id="ARBA00022989"/>
    </source>
</evidence>
<dbReference type="STRING" id="157687.HMPREF3180_01915"/>
<evidence type="ECO:0000259" key="13">
    <source>
        <dbReference type="Pfam" id="PF02355"/>
    </source>
</evidence>
<evidence type="ECO:0000256" key="1">
    <source>
        <dbReference type="ARBA" id="ARBA00004651"/>
    </source>
</evidence>
<dbReference type="FunFam" id="1.20.1640.10:FF:000024">
    <property type="entry name" value="Multifunctional fusion protein"/>
    <property type="match status" value="1"/>
</dbReference>
<evidence type="ECO:0000256" key="12">
    <source>
        <dbReference type="HAMAP-Rule" id="MF_01464"/>
    </source>
</evidence>
<keyword evidence="8 12" id="KW-0472">Membrane</keyword>
<comment type="subunit">
    <text evidence="12">Forms a complex with SecD. Part of the essential Sec protein translocation apparatus which comprises SecA, SecYEG and auxiliary proteins SecDF. Other proteins may also be involved.</text>
</comment>
<comment type="function">
    <text evidence="9 12">Part of the Sec protein translocase complex. Interacts with the SecYEG preprotein conducting channel. SecDF uses the proton motive force (PMF) to complete protein translocation after the ATP-dependent function of SecA.</text>
</comment>
<dbReference type="InterPro" id="IPR022813">
    <property type="entry name" value="SecD/SecF_arch_bac"/>
</dbReference>
<evidence type="ECO:0000256" key="7">
    <source>
        <dbReference type="ARBA" id="ARBA00023010"/>
    </source>
</evidence>
<dbReference type="NCBIfam" id="TIGR00966">
    <property type="entry name" value="transloc_SecF"/>
    <property type="match status" value="1"/>
</dbReference>
<evidence type="ECO:0000256" key="2">
    <source>
        <dbReference type="ARBA" id="ARBA00022448"/>
    </source>
</evidence>
<dbReference type="GO" id="GO:0015450">
    <property type="term" value="F:protein-transporting ATPase activity"/>
    <property type="evidence" value="ECO:0007669"/>
    <property type="project" value="InterPro"/>
</dbReference>
<keyword evidence="4 12" id="KW-0812">Transmembrane</keyword>
<dbReference type="PRINTS" id="PR01755">
    <property type="entry name" value="SECFTRNLCASE"/>
</dbReference>
<feature type="transmembrane region" description="Helical" evidence="12">
    <location>
        <begin position="266"/>
        <end position="292"/>
    </location>
</feature>
<dbReference type="HAMAP" id="MF_01464_B">
    <property type="entry name" value="SecF_B"/>
    <property type="match status" value="1"/>
</dbReference>
<dbReference type="InterPro" id="IPR055344">
    <property type="entry name" value="SecD_SecF_C_bact"/>
</dbReference>
<dbReference type="Gene3D" id="1.20.1640.10">
    <property type="entry name" value="Multidrug efflux transporter AcrB transmembrane domain"/>
    <property type="match status" value="1"/>
</dbReference>
<evidence type="ECO:0000256" key="10">
    <source>
        <dbReference type="ARBA" id="ARBA00060856"/>
    </source>
</evidence>
<evidence type="ECO:0000313" key="15">
    <source>
        <dbReference type="Proteomes" id="UP000070483"/>
    </source>
</evidence>
<dbReference type="NCBIfam" id="TIGR00916">
    <property type="entry name" value="2A0604s01"/>
    <property type="match status" value="1"/>
</dbReference>
<dbReference type="EMBL" id="LSDD01000147">
    <property type="protein sequence ID" value="KXB60922.1"/>
    <property type="molecule type" value="Genomic_DNA"/>
</dbReference>
<evidence type="ECO:0000256" key="9">
    <source>
        <dbReference type="ARBA" id="ARBA00059018"/>
    </source>
</evidence>
<dbReference type="Pfam" id="PF07549">
    <property type="entry name" value="Sec_GG"/>
    <property type="match status" value="1"/>
</dbReference>
<gene>
    <name evidence="12" type="primary">secF</name>
    <name evidence="14" type="ORF">HMPREF3180_01915</name>
</gene>
<evidence type="ECO:0000256" key="11">
    <source>
        <dbReference type="ARBA" id="ARBA00061053"/>
    </source>
</evidence>
<feature type="transmembrane region" description="Helical" evidence="12">
    <location>
        <begin position="155"/>
        <end position="180"/>
    </location>
</feature>
<reference evidence="15" key="1">
    <citation type="submission" date="2016-01" db="EMBL/GenBank/DDBJ databases">
        <authorList>
            <person name="Mitreva M."/>
            <person name="Pepin K.H."/>
            <person name="Mihindukulasuriya K.A."/>
            <person name="Fulton R."/>
            <person name="Fronick C."/>
            <person name="O'Laughlin M."/>
            <person name="Miner T."/>
            <person name="Herter B."/>
            <person name="Rosa B.A."/>
            <person name="Cordes M."/>
            <person name="Tomlinson C."/>
            <person name="Wollam A."/>
            <person name="Palsikar V.B."/>
            <person name="Mardis E.R."/>
            <person name="Wilson R.K."/>
        </authorList>
    </citation>
    <scope>NUCLEOTIDE SEQUENCE [LARGE SCALE GENOMIC DNA]</scope>
    <source>
        <strain evidence="15">KA00185</strain>
    </source>
</reference>
<comment type="similarity">
    <text evidence="12">Belongs to the SecD/SecF family. SecF subfamily.</text>
</comment>
<evidence type="ECO:0000256" key="5">
    <source>
        <dbReference type="ARBA" id="ARBA00022927"/>
    </source>
</evidence>
<feature type="transmembrane region" description="Helical" evidence="12">
    <location>
        <begin position="242"/>
        <end position="260"/>
    </location>
</feature>
<feature type="domain" description="Protein export membrane protein SecD/SecF C-terminal" evidence="13">
    <location>
        <begin position="104"/>
        <end position="294"/>
    </location>
</feature>
<dbReference type="GO" id="GO:0065002">
    <property type="term" value="P:intracellular protein transmembrane transport"/>
    <property type="evidence" value="ECO:0007669"/>
    <property type="project" value="UniProtKB-UniRule"/>
</dbReference>
<organism evidence="14 15">
    <name type="scientific">Leptotrichia wadei</name>
    <dbReference type="NCBI Taxonomy" id="157687"/>
    <lineage>
        <taxon>Bacteria</taxon>
        <taxon>Fusobacteriati</taxon>
        <taxon>Fusobacteriota</taxon>
        <taxon>Fusobacteriia</taxon>
        <taxon>Fusobacteriales</taxon>
        <taxon>Leptotrichiaceae</taxon>
        <taxon>Leptotrichia</taxon>
    </lineage>
</organism>
<comment type="similarity">
    <text evidence="10">In the C-terminal section; belongs to the SecD/SecF family. SecF subfamily.</text>
</comment>
<comment type="caution">
    <text evidence="14">The sequence shown here is derived from an EMBL/GenBank/DDBJ whole genome shotgun (WGS) entry which is preliminary data.</text>
</comment>
<dbReference type="Proteomes" id="UP000070483">
    <property type="component" value="Unassembled WGS sequence"/>
</dbReference>
<dbReference type="InterPro" id="IPR005665">
    <property type="entry name" value="SecF_bac"/>
</dbReference>
<accession>A0A133ZZP6</accession>
<protein>
    <recommendedName>
        <fullName evidence="12">Protein-export membrane protein SecF</fullName>
    </recommendedName>
</protein>
<evidence type="ECO:0000256" key="4">
    <source>
        <dbReference type="ARBA" id="ARBA00022692"/>
    </source>
</evidence>
<dbReference type="Pfam" id="PF02355">
    <property type="entry name" value="SecD_SecF_C"/>
    <property type="match status" value="1"/>
</dbReference>
<dbReference type="OrthoDB" id="9805019at2"/>
<feature type="transmembrane region" description="Helical" evidence="12">
    <location>
        <begin position="129"/>
        <end position="148"/>
    </location>
</feature>
<dbReference type="GO" id="GO:0043952">
    <property type="term" value="P:protein transport by the Sec complex"/>
    <property type="evidence" value="ECO:0007669"/>
    <property type="project" value="UniProtKB-UniRule"/>
</dbReference>
<keyword evidence="2 12" id="KW-0813">Transport</keyword>
<keyword evidence="7 12" id="KW-0811">Translocation</keyword>
<keyword evidence="6 12" id="KW-1133">Transmembrane helix</keyword>
<dbReference type="GO" id="GO:0005886">
    <property type="term" value="C:plasma membrane"/>
    <property type="evidence" value="ECO:0007669"/>
    <property type="project" value="UniProtKB-SubCell"/>
</dbReference>
<feature type="transmembrane region" description="Helical" evidence="12">
    <location>
        <begin position="186"/>
        <end position="205"/>
    </location>
</feature>
<evidence type="ECO:0000256" key="3">
    <source>
        <dbReference type="ARBA" id="ARBA00022475"/>
    </source>
</evidence>
<evidence type="ECO:0000256" key="8">
    <source>
        <dbReference type="ARBA" id="ARBA00023136"/>
    </source>
</evidence>
<name>A0A133ZZP6_9FUSO</name>
<evidence type="ECO:0000313" key="14">
    <source>
        <dbReference type="EMBL" id="KXB60922.1"/>
    </source>
</evidence>